<keyword evidence="3" id="KW-1185">Reference proteome</keyword>
<dbReference type="Gene3D" id="3.60.15.10">
    <property type="entry name" value="Ribonuclease Z/Hydroxyacylglutathione hydrolase-like"/>
    <property type="match status" value="1"/>
</dbReference>
<dbReference type="AlphaFoldDB" id="A0A329QKG0"/>
<dbReference type="InterPro" id="IPR036866">
    <property type="entry name" value="RibonucZ/Hydroxyglut_hydro"/>
</dbReference>
<accession>A0A329QKG0</accession>
<reference evidence="2 3" key="1">
    <citation type="submission" date="2018-06" db="EMBL/GenBank/DDBJ databases">
        <title>Phytoactinopolyspora halophila sp. nov., a novel halophilic actinomycete isolated from a saline soil in China.</title>
        <authorList>
            <person name="Tang S.-K."/>
        </authorList>
    </citation>
    <scope>NUCLEOTIDE SEQUENCE [LARGE SCALE GENOMIC DNA]</scope>
    <source>
        <strain evidence="2 3">YIM 96934</strain>
    </source>
</reference>
<name>A0A329QKG0_9ACTN</name>
<gene>
    <name evidence="2" type="ORF">DPM12_15615</name>
</gene>
<dbReference type="Proteomes" id="UP000250462">
    <property type="component" value="Unassembled WGS sequence"/>
</dbReference>
<organism evidence="2 3">
    <name type="scientific">Phytoactinopolyspora halophila</name>
    <dbReference type="NCBI Taxonomy" id="1981511"/>
    <lineage>
        <taxon>Bacteria</taxon>
        <taxon>Bacillati</taxon>
        <taxon>Actinomycetota</taxon>
        <taxon>Actinomycetes</taxon>
        <taxon>Jiangellales</taxon>
        <taxon>Jiangellaceae</taxon>
        <taxon>Phytoactinopolyspora</taxon>
    </lineage>
</organism>
<dbReference type="PANTHER" id="PTHR42951">
    <property type="entry name" value="METALLO-BETA-LACTAMASE DOMAIN-CONTAINING"/>
    <property type="match status" value="1"/>
</dbReference>
<evidence type="ECO:0000313" key="2">
    <source>
        <dbReference type="EMBL" id="RAW11892.1"/>
    </source>
</evidence>
<dbReference type="InterPro" id="IPR050855">
    <property type="entry name" value="NDM-1-like"/>
</dbReference>
<feature type="domain" description="Metallo-beta-lactamase" evidence="1">
    <location>
        <begin position="22"/>
        <end position="204"/>
    </location>
</feature>
<dbReference type="EMBL" id="QMIG01000018">
    <property type="protein sequence ID" value="RAW11892.1"/>
    <property type="molecule type" value="Genomic_DNA"/>
</dbReference>
<comment type="caution">
    <text evidence="2">The sequence shown here is derived from an EMBL/GenBank/DDBJ whole genome shotgun (WGS) entry which is preliminary data.</text>
</comment>
<keyword evidence="2" id="KW-0378">Hydrolase</keyword>
<dbReference type="SMART" id="SM00849">
    <property type="entry name" value="Lactamase_B"/>
    <property type="match status" value="1"/>
</dbReference>
<dbReference type="InterPro" id="IPR001279">
    <property type="entry name" value="Metallo-B-lactamas"/>
</dbReference>
<dbReference type="CDD" id="cd16282">
    <property type="entry name" value="metallo-hydrolase-like_MBL-fold"/>
    <property type="match status" value="1"/>
</dbReference>
<evidence type="ECO:0000313" key="3">
    <source>
        <dbReference type="Proteomes" id="UP000250462"/>
    </source>
</evidence>
<dbReference type="Pfam" id="PF00753">
    <property type="entry name" value="Lactamase_B"/>
    <property type="match status" value="1"/>
</dbReference>
<dbReference type="GO" id="GO:0016787">
    <property type="term" value="F:hydrolase activity"/>
    <property type="evidence" value="ECO:0007669"/>
    <property type="project" value="UniProtKB-KW"/>
</dbReference>
<sequence length="300" mass="32297">MHIERMAPGVSVAARLPGGWFRNNTGWVTGSSGTVMVDTAATEHLTRRLIDQIGIDSAELRIVLTHAHGDHVNGAGLLARRGASVYAAEAACADVRAGPHTFPSVFDAPDGMWGAIDPPERIEPVSERTMFDLGDRRVMVVPVPETAHTPGDLVVYDDVSGTLFAGDLVFSGVTPFALQGRITGWLRALDWLDSFDAARVVPGHGPVPADAAVLTGMREYFHWLLEVTTEETCDFGALTERARQRWAGWHDQERHPVNLRVAYSENHGTDLDLAEGIGAMLHAAGGPIRLDLNTAGDAAL</sequence>
<dbReference type="OrthoDB" id="420651at2"/>
<proteinExistence type="predicted"/>
<dbReference type="PANTHER" id="PTHR42951:SF4">
    <property type="entry name" value="ACYL-COENZYME A THIOESTERASE MBLAC2"/>
    <property type="match status" value="1"/>
</dbReference>
<protein>
    <submittedName>
        <fullName evidence="2">MBL fold metallo-hydrolase</fullName>
    </submittedName>
</protein>
<evidence type="ECO:0000259" key="1">
    <source>
        <dbReference type="SMART" id="SM00849"/>
    </source>
</evidence>
<dbReference type="SUPFAM" id="SSF56281">
    <property type="entry name" value="Metallo-hydrolase/oxidoreductase"/>
    <property type="match status" value="1"/>
</dbReference>